<proteinExistence type="predicted"/>
<name>A0ABN9SBT3_9DINO</name>
<accession>A0ABN9SBT3</accession>
<sequence length="77" mass="9141">FHTTLAVLRWRGHHAGIHQGPWLSSAAWRSVPWPPPRREPSRSRSSLSACRWGARRRTPWRHWRARGSGRRRHHTQP</sequence>
<feature type="non-terminal residue" evidence="2">
    <location>
        <position position="77"/>
    </location>
</feature>
<dbReference type="Proteomes" id="UP001189429">
    <property type="component" value="Unassembled WGS sequence"/>
</dbReference>
<gene>
    <name evidence="2" type="ORF">PCOR1329_LOCUS26846</name>
</gene>
<evidence type="ECO:0000256" key="1">
    <source>
        <dbReference type="SAM" id="MobiDB-lite"/>
    </source>
</evidence>
<feature type="compositionally biased region" description="Low complexity" evidence="1">
    <location>
        <begin position="43"/>
        <end position="52"/>
    </location>
</feature>
<protein>
    <submittedName>
        <fullName evidence="2">Uncharacterized protein</fullName>
    </submittedName>
</protein>
<dbReference type="EMBL" id="CAUYUJ010009613">
    <property type="protein sequence ID" value="CAK0827256.1"/>
    <property type="molecule type" value="Genomic_DNA"/>
</dbReference>
<organism evidence="2 3">
    <name type="scientific">Prorocentrum cordatum</name>
    <dbReference type="NCBI Taxonomy" id="2364126"/>
    <lineage>
        <taxon>Eukaryota</taxon>
        <taxon>Sar</taxon>
        <taxon>Alveolata</taxon>
        <taxon>Dinophyceae</taxon>
        <taxon>Prorocentrales</taxon>
        <taxon>Prorocentraceae</taxon>
        <taxon>Prorocentrum</taxon>
    </lineage>
</organism>
<reference evidence="2" key="1">
    <citation type="submission" date="2023-10" db="EMBL/GenBank/DDBJ databases">
        <authorList>
            <person name="Chen Y."/>
            <person name="Shah S."/>
            <person name="Dougan E. K."/>
            <person name="Thang M."/>
            <person name="Chan C."/>
        </authorList>
    </citation>
    <scope>NUCLEOTIDE SEQUENCE [LARGE SCALE GENOMIC DNA]</scope>
</reference>
<evidence type="ECO:0000313" key="3">
    <source>
        <dbReference type="Proteomes" id="UP001189429"/>
    </source>
</evidence>
<comment type="caution">
    <text evidence="2">The sequence shown here is derived from an EMBL/GenBank/DDBJ whole genome shotgun (WGS) entry which is preliminary data.</text>
</comment>
<feature type="region of interest" description="Disordered" evidence="1">
    <location>
        <begin position="33"/>
        <end position="56"/>
    </location>
</feature>
<keyword evidence="3" id="KW-1185">Reference proteome</keyword>
<evidence type="ECO:0000313" key="2">
    <source>
        <dbReference type="EMBL" id="CAK0827256.1"/>
    </source>
</evidence>
<feature type="non-terminal residue" evidence="2">
    <location>
        <position position="1"/>
    </location>
</feature>